<proteinExistence type="predicted"/>
<evidence type="ECO:0000313" key="1">
    <source>
        <dbReference type="EMBL" id="KFD59855.1"/>
    </source>
</evidence>
<accession>A0A085MRK9</accession>
<protein>
    <submittedName>
        <fullName evidence="1">Uncharacterized protein</fullName>
    </submittedName>
</protein>
<gene>
    <name evidence="1" type="ORF">M514_27968</name>
</gene>
<sequence>MSELSVYELRIAQVVGSVHQTYYESTCNPNGLIGHVVDEVVGVSWLAVDLAGYICFFPDQVSKKGRRRAPFNLHCETDRVSEEAVQVVEEWLLAASSDCSENVVDVAFEGFYGKLGGPCGEMEKAQEWGSDAMYLLSALVVQFELDTTGVNGMSVPLLLAQRWAVVHRPSGCGQYYFYSSKPKPTHKHATAAAPLRVDVDEAVETR</sequence>
<dbReference type="Proteomes" id="UP000030758">
    <property type="component" value="Unassembled WGS sequence"/>
</dbReference>
<reference evidence="1" key="1">
    <citation type="journal article" date="2014" name="Nat. Genet.">
        <title>Genome and transcriptome of the porcine whipworm Trichuris suis.</title>
        <authorList>
            <person name="Jex A.R."/>
            <person name="Nejsum P."/>
            <person name="Schwarz E.M."/>
            <person name="Hu L."/>
            <person name="Young N.D."/>
            <person name="Hall R.S."/>
            <person name="Korhonen P.K."/>
            <person name="Liao S."/>
            <person name="Thamsborg S."/>
            <person name="Xia J."/>
            <person name="Xu P."/>
            <person name="Wang S."/>
            <person name="Scheerlinck J.P."/>
            <person name="Hofmann A."/>
            <person name="Sternberg P.W."/>
            <person name="Wang J."/>
            <person name="Gasser R.B."/>
        </authorList>
    </citation>
    <scope>NUCLEOTIDE SEQUENCE [LARGE SCALE GENOMIC DNA]</scope>
    <source>
        <strain evidence="1">DCEP-RM93F</strain>
    </source>
</reference>
<dbReference type="EMBL" id="KL367725">
    <property type="protein sequence ID" value="KFD59855.1"/>
    <property type="molecule type" value="Genomic_DNA"/>
</dbReference>
<dbReference type="AlphaFoldDB" id="A0A085MRK9"/>
<name>A0A085MRK9_9BILA</name>
<organism evidence="1">
    <name type="scientific">Trichuris suis</name>
    <name type="common">pig whipworm</name>
    <dbReference type="NCBI Taxonomy" id="68888"/>
    <lineage>
        <taxon>Eukaryota</taxon>
        <taxon>Metazoa</taxon>
        <taxon>Ecdysozoa</taxon>
        <taxon>Nematoda</taxon>
        <taxon>Enoplea</taxon>
        <taxon>Dorylaimia</taxon>
        <taxon>Trichinellida</taxon>
        <taxon>Trichuridae</taxon>
        <taxon>Trichuris</taxon>
    </lineage>
</organism>